<protein>
    <submittedName>
        <fullName evidence="1">Uncharacterized protein</fullName>
    </submittedName>
</protein>
<sequence length="91" mass="9955">MEHNQVYSGGTFVTNFQVARIGAIPSGNFNITISGQKQPFLIKNITEDNVEVEIVPAGQTEAITTVLYPGWNVEIVNQINNAPADTLQYGF</sequence>
<evidence type="ECO:0000313" key="2">
    <source>
        <dbReference type="Proteomes" id="UP000827372"/>
    </source>
</evidence>
<keyword evidence="2" id="KW-1185">Reference proteome</keyword>
<organism evidence="1 2">
    <name type="scientific">uncultured phage cr91_1</name>
    <dbReference type="NCBI Taxonomy" id="2986403"/>
    <lineage>
        <taxon>Viruses</taxon>
        <taxon>Duplodnaviria</taxon>
        <taxon>Heunggongvirae</taxon>
        <taxon>Uroviricota</taxon>
        <taxon>Caudoviricetes</taxon>
        <taxon>Crassvirales</taxon>
        <taxon>Intestiviridae</taxon>
        <taxon>Crudevirinae</taxon>
        <taxon>Drivevirus</taxon>
        <taxon>Drivevirus gastrointestinalis</taxon>
    </lineage>
</organism>
<dbReference type="GeneID" id="75691559"/>
<evidence type="ECO:0000313" key="1">
    <source>
        <dbReference type="EMBL" id="QWM89626.1"/>
    </source>
</evidence>
<accession>A0AAE7RUJ0</accession>
<dbReference type="EMBL" id="MZ130480">
    <property type="protein sequence ID" value="QWM89626.1"/>
    <property type="molecule type" value="Genomic_DNA"/>
</dbReference>
<dbReference type="Proteomes" id="UP000827372">
    <property type="component" value="Segment"/>
</dbReference>
<name>A0AAE7RUJ0_9CAUD</name>
<dbReference type="RefSeq" id="YP_010359198.1">
    <property type="nucleotide sequence ID" value="NC_062770.1"/>
</dbReference>
<reference evidence="1 2" key="1">
    <citation type="submission" date="2021-04" db="EMBL/GenBank/DDBJ databases">
        <authorList>
            <person name="Shkoporov A.N."/>
            <person name="Stockdale S.R."/>
            <person name="Guerin E."/>
            <person name="Ross R.P."/>
            <person name="Hill C."/>
        </authorList>
    </citation>
    <scope>NUCLEOTIDE SEQUENCE [LARGE SCALE GENOMIC DNA]</scope>
    <source>
        <strain evidence="2">cr91_1</strain>
    </source>
</reference>
<dbReference type="KEGG" id="vg:75691559"/>
<gene>
    <name evidence="1" type="primary">gp_16396</name>
</gene>
<proteinExistence type="predicted"/>